<evidence type="ECO:0000313" key="1">
    <source>
        <dbReference type="EMBL" id="KAF7828151.1"/>
    </source>
</evidence>
<dbReference type="Proteomes" id="UP000634136">
    <property type="component" value="Unassembled WGS sequence"/>
</dbReference>
<comment type="caution">
    <text evidence="1">The sequence shown here is derived from an EMBL/GenBank/DDBJ whole genome shotgun (WGS) entry which is preliminary data.</text>
</comment>
<name>A0A834TWT2_9FABA</name>
<gene>
    <name evidence="1" type="ORF">G2W53_019315</name>
</gene>
<proteinExistence type="predicted"/>
<evidence type="ECO:0000313" key="2">
    <source>
        <dbReference type="Proteomes" id="UP000634136"/>
    </source>
</evidence>
<accession>A0A834TWT2</accession>
<organism evidence="1 2">
    <name type="scientific">Senna tora</name>
    <dbReference type="NCBI Taxonomy" id="362788"/>
    <lineage>
        <taxon>Eukaryota</taxon>
        <taxon>Viridiplantae</taxon>
        <taxon>Streptophyta</taxon>
        <taxon>Embryophyta</taxon>
        <taxon>Tracheophyta</taxon>
        <taxon>Spermatophyta</taxon>
        <taxon>Magnoliopsida</taxon>
        <taxon>eudicotyledons</taxon>
        <taxon>Gunneridae</taxon>
        <taxon>Pentapetalae</taxon>
        <taxon>rosids</taxon>
        <taxon>fabids</taxon>
        <taxon>Fabales</taxon>
        <taxon>Fabaceae</taxon>
        <taxon>Caesalpinioideae</taxon>
        <taxon>Cassia clade</taxon>
        <taxon>Senna</taxon>
    </lineage>
</organism>
<reference evidence="1" key="1">
    <citation type="submission" date="2020-09" db="EMBL/GenBank/DDBJ databases">
        <title>Genome-Enabled Discovery of Anthraquinone Biosynthesis in Senna tora.</title>
        <authorList>
            <person name="Kang S.-H."/>
            <person name="Pandey R.P."/>
            <person name="Lee C.-M."/>
            <person name="Sim J.-S."/>
            <person name="Jeong J.-T."/>
            <person name="Choi B.-S."/>
            <person name="Jung M."/>
            <person name="Ginzburg D."/>
            <person name="Zhao K."/>
            <person name="Won S.Y."/>
            <person name="Oh T.-J."/>
            <person name="Yu Y."/>
            <person name="Kim N.-H."/>
            <person name="Lee O.R."/>
            <person name="Lee T.-H."/>
            <person name="Bashyal P."/>
            <person name="Kim T.-S."/>
            <person name="Lee W.-H."/>
            <person name="Kawkins C."/>
            <person name="Kim C.-K."/>
            <person name="Kim J.S."/>
            <person name="Ahn B.O."/>
            <person name="Rhee S.Y."/>
            <person name="Sohng J.K."/>
        </authorList>
    </citation>
    <scope>NUCLEOTIDE SEQUENCE</scope>
    <source>
        <tissue evidence="1">Leaf</tissue>
    </source>
</reference>
<dbReference type="AlphaFoldDB" id="A0A834TWT2"/>
<dbReference type="EMBL" id="JAAIUW010000006">
    <property type="protein sequence ID" value="KAF7828151.1"/>
    <property type="molecule type" value="Genomic_DNA"/>
</dbReference>
<keyword evidence="2" id="KW-1185">Reference proteome</keyword>
<protein>
    <submittedName>
        <fullName evidence="1">Uncharacterized protein</fullName>
    </submittedName>
</protein>
<sequence>MAHGPQMLPTMIADIENSEELEGIVIQ</sequence>